<keyword evidence="1" id="KW-0472">Membrane</keyword>
<protein>
    <submittedName>
        <fullName evidence="2">Uncharacterized protein</fullName>
    </submittedName>
</protein>
<dbReference type="AlphaFoldDB" id="A0A644WN32"/>
<proteinExistence type="predicted"/>
<accession>A0A644WN32</accession>
<evidence type="ECO:0000256" key="1">
    <source>
        <dbReference type="SAM" id="Phobius"/>
    </source>
</evidence>
<organism evidence="2">
    <name type="scientific">bioreactor metagenome</name>
    <dbReference type="NCBI Taxonomy" id="1076179"/>
    <lineage>
        <taxon>unclassified sequences</taxon>
        <taxon>metagenomes</taxon>
        <taxon>ecological metagenomes</taxon>
    </lineage>
</organism>
<name>A0A644WN32_9ZZZZ</name>
<comment type="caution">
    <text evidence="2">The sequence shown here is derived from an EMBL/GenBank/DDBJ whole genome shotgun (WGS) entry which is preliminary data.</text>
</comment>
<keyword evidence="1" id="KW-0812">Transmembrane</keyword>
<feature type="transmembrane region" description="Helical" evidence="1">
    <location>
        <begin position="20"/>
        <end position="43"/>
    </location>
</feature>
<keyword evidence="1" id="KW-1133">Transmembrane helix</keyword>
<reference evidence="2" key="1">
    <citation type="submission" date="2019-08" db="EMBL/GenBank/DDBJ databases">
        <authorList>
            <person name="Kucharzyk K."/>
            <person name="Murdoch R.W."/>
            <person name="Higgins S."/>
            <person name="Loffler F."/>
        </authorList>
    </citation>
    <scope>NUCLEOTIDE SEQUENCE</scope>
</reference>
<evidence type="ECO:0000313" key="2">
    <source>
        <dbReference type="EMBL" id="MPM04911.1"/>
    </source>
</evidence>
<sequence>MAGAKDVPVEWLEGSQFNNYFFPALILFVIVGGSSLTASLLVFRKHKKARTASFISAAIVLG</sequence>
<gene>
    <name evidence="2" type="ORF">SDC9_51192</name>
</gene>
<dbReference type="EMBL" id="VSSQ01001082">
    <property type="protein sequence ID" value="MPM04911.1"/>
    <property type="molecule type" value="Genomic_DNA"/>
</dbReference>